<accession>A0A6A6BA42</accession>
<feature type="signal peptide" evidence="3">
    <location>
        <begin position="1"/>
        <end position="15"/>
    </location>
</feature>
<protein>
    <recommendedName>
        <fullName evidence="6">Peptidase A1 domain-containing protein</fullName>
    </recommendedName>
</protein>
<dbReference type="InterPro" id="IPR021109">
    <property type="entry name" value="Peptidase_aspartic_dom_sf"/>
</dbReference>
<evidence type="ECO:0000313" key="4">
    <source>
        <dbReference type="EMBL" id="KAF2139777.1"/>
    </source>
</evidence>
<keyword evidence="3" id="KW-0732">Signal</keyword>
<dbReference type="OrthoDB" id="4074350at2759"/>
<keyword evidence="2" id="KW-1133">Transmembrane helix</keyword>
<evidence type="ECO:0000256" key="2">
    <source>
        <dbReference type="SAM" id="Phobius"/>
    </source>
</evidence>
<keyword evidence="2" id="KW-0812">Transmembrane</keyword>
<dbReference type="AlphaFoldDB" id="A0A6A6BA42"/>
<keyword evidence="5" id="KW-1185">Reference proteome</keyword>
<gene>
    <name evidence="4" type="ORF">K452DRAFT_320370</name>
</gene>
<dbReference type="Gene3D" id="2.40.70.10">
    <property type="entry name" value="Acid Proteases"/>
    <property type="match status" value="1"/>
</dbReference>
<evidence type="ECO:0000256" key="1">
    <source>
        <dbReference type="SAM" id="MobiDB-lite"/>
    </source>
</evidence>
<feature type="transmembrane region" description="Helical" evidence="2">
    <location>
        <begin position="439"/>
        <end position="460"/>
    </location>
</feature>
<proteinExistence type="predicted"/>
<keyword evidence="2" id="KW-0472">Membrane</keyword>
<feature type="compositionally biased region" description="Gly residues" evidence="1">
    <location>
        <begin position="527"/>
        <end position="536"/>
    </location>
</feature>
<name>A0A6A6BA42_9PEZI</name>
<dbReference type="GeneID" id="54301813"/>
<evidence type="ECO:0000313" key="5">
    <source>
        <dbReference type="Proteomes" id="UP000799438"/>
    </source>
</evidence>
<dbReference type="Proteomes" id="UP000799438">
    <property type="component" value="Unassembled WGS sequence"/>
</dbReference>
<dbReference type="RefSeq" id="XP_033395490.1">
    <property type="nucleotide sequence ID" value="XM_033544317.1"/>
</dbReference>
<evidence type="ECO:0000256" key="3">
    <source>
        <dbReference type="SAM" id="SignalP"/>
    </source>
</evidence>
<feature type="region of interest" description="Disordered" evidence="1">
    <location>
        <begin position="468"/>
        <end position="536"/>
    </location>
</feature>
<organism evidence="4 5">
    <name type="scientific">Aplosporella prunicola CBS 121167</name>
    <dbReference type="NCBI Taxonomy" id="1176127"/>
    <lineage>
        <taxon>Eukaryota</taxon>
        <taxon>Fungi</taxon>
        <taxon>Dikarya</taxon>
        <taxon>Ascomycota</taxon>
        <taxon>Pezizomycotina</taxon>
        <taxon>Dothideomycetes</taxon>
        <taxon>Dothideomycetes incertae sedis</taxon>
        <taxon>Botryosphaeriales</taxon>
        <taxon>Aplosporellaceae</taxon>
        <taxon>Aplosporella</taxon>
    </lineage>
</organism>
<dbReference type="SUPFAM" id="SSF50630">
    <property type="entry name" value="Acid proteases"/>
    <property type="match status" value="1"/>
</dbReference>
<feature type="chain" id="PRO_5025466517" description="Peptidase A1 domain-containing protein" evidence="3">
    <location>
        <begin position="16"/>
        <end position="536"/>
    </location>
</feature>
<reference evidence="4" key="1">
    <citation type="journal article" date="2020" name="Stud. Mycol.">
        <title>101 Dothideomycetes genomes: a test case for predicting lifestyles and emergence of pathogens.</title>
        <authorList>
            <person name="Haridas S."/>
            <person name="Albert R."/>
            <person name="Binder M."/>
            <person name="Bloem J."/>
            <person name="Labutti K."/>
            <person name="Salamov A."/>
            <person name="Andreopoulos B."/>
            <person name="Baker S."/>
            <person name="Barry K."/>
            <person name="Bills G."/>
            <person name="Bluhm B."/>
            <person name="Cannon C."/>
            <person name="Castanera R."/>
            <person name="Culley D."/>
            <person name="Daum C."/>
            <person name="Ezra D."/>
            <person name="Gonzalez J."/>
            <person name="Henrissat B."/>
            <person name="Kuo A."/>
            <person name="Liang C."/>
            <person name="Lipzen A."/>
            <person name="Lutzoni F."/>
            <person name="Magnuson J."/>
            <person name="Mondo S."/>
            <person name="Nolan M."/>
            <person name="Ohm R."/>
            <person name="Pangilinan J."/>
            <person name="Park H.-J."/>
            <person name="Ramirez L."/>
            <person name="Alfaro M."/>
            <person name="Sun H."/>
            <person name="Tritt A."/>
            <person name="Yoshinaga Y."/>
            <person name="Zwiers L.-H."/>
            <person name="Turgeon B."/>
            <person name="Goodwin S."/>
            <person name="Spatafora J."/>
            <person name="Crous P."/>
            <person name="Grigoriev I."/>
        </authorList>
    </citation>
    <scope>NUCLEOTIDE SEQUENCE</scope>
    <source>
        <strain evidence="4">CBS 121167</strain>
    </source>
</reference>
<dbReference type="EMBL" id="ML995492">
    <property type="protein sequence ID" value="KAF2139777.1"/>
    <property type="molecule type" value="Genomic_DNA"/>
</dbReference>
<evidence type="ECO:0008006" key="6">
    <source>
        <dbReference type="Google" id="ProtNLM"/>
    </source>
</evidence>
<sequence>MALCIGLILLPFSHAAGPWSLYYNVKVGPDGPWNAINFSIEYPARDVVVHPSLFQTSMLINASACEQNLEASCPLPKPGMWTGSGSQNLIAWKNSLGTMPSEWTDEAGMYMTEIMGLKGSMHYIVTRFTLQAPGRPSSYLDGAAAAVSDSISVNYPGGHSYMMDVGFFSLYGQNSTVNWESNNGTSIQSNTTVPLAKLREAISSTSYGLHVGSVSQNVSGSLTLGGYDRSRCIGTPITASSDQYLYLGDISLGVADGGSAFQGLIPEYRTSTFLEKPVTPSLPISRPLIQSPHYISFSFYTDGRAGSMASIQIPFALLSLNLTYPLVASETPYFPCRPFDPSKNTGPNTILGRAFLQGAFLAHNWDSKTSWLSQAPGPSFSPEDVHAIDPETTTLAAAQKMQPWNTTWEGVLTPLRKTTNSSRGSPDEDHGGLSTGAKAGIGVGAAVGGILLLGAAWLLLRRRKRGPEENLPQQPLPKEAPAYNMPPPGLHQEYAPMREAPPPAPAPRELDSNGLQELPEESVHELPGGGRDSPRK</sequence>